<evidence type="ECO:0000256" key="1">
    <source>
        <dbReference type="SAM" id="Coils"/>
    </source>
</evidence>
<accession>A0A4D6L3D2</accession>
<evidence type="ECO:0000256" key="2">
    <source>
        <dbReference type="SAM" id="MobiDB-lite"/>
    </source>
</evidence>
<dbReference type="AlphaFoldDB" id="A0A4D6L3D2"/>
<proteinExistence type="predicted"/>
<protein>
    <submittedName>
        <fullName evidence="3">Uncharacterized protein</fullName>
    </submittedName>
</protein>
<feature type="compositionally biased region" description="Acidic residues" evidence="2">
    <location>
        <begin position="160"/>
        <end position="184"/>
    </location>
</feature>
<keyword evidence="1" id="KW-0175">Coiled coil</keyword>
<evidence type="ECO:0000313" key="4">
    <source>
        <dbReference type="Proteomes" id="UP000501690"/>
    </source>
</evidence>
<keyword evidence="4" id="KW-1185">Reference proteome</keyword>
<sequence>MLQEELSAGDKKKLTEEVASLKKLRDSDQQSWAEEKKKLEAEVKKLKLSLTGAEKKLKAKQEEMDEVIAAMEVVAEEAAGEIFSLQQTVYSEHVNGFQKALREVSVSDCRINVNLDVYDNRMLDVAEISRLRAEQEVATVGNKEAIAVASPVDVEGVVPDGEDGEGDAEDGEEVAEEGIDEVAD</sequence>
<dbReference type="Proteomes" id="UP000501690">
    <property type="component" value="Linkage Group LG2"/>
</dbReference>
<feature type="region of interest" description="Disordered" evidence="2">
    <location>
        <begin position="154"/>
        <end position="184"/>
    </location>
</feature>
<dbReference type="EMBL" id="CP039346">
    <property type="protein sequence ID" value="QCD82996.1"/>
    <property type="molecule type" value="Genomic_DNA"/>
</dbReference>
<organism evidence="3 4">
    <name type="scientific">Vigna unguiculata</name>
    <name type="common">Cowpea</name>
    <dbReference type="NCBI Taxonomy" id="3917"/>
    <lineage>
        <taxon>Eukaryota</taxon>
        <taxon>Viridiplantae</taxon>
        <taxon>Streptophyta</taxon>
        <taxon>Embryophyta</taxon>
        <taxon>Tracheophyta</taxon>
        <taxon>Spermatophyta</taxon>
        <taxon>Magnoliopsida</taxon>
        <taxon>eudicotyledons</taxon>
        <taxon>Gunneridae</taxon>
        <taxon>Pentapetalae</taxon>
        <taxon>rosids</taxon>
        <taxon>fabids</taxon>
        <taxon>Fabales</taxon>
        <taxon>Fabaceae</taxon>
        <taxon>Papilionoideae</taxon>
        <taxon>50 kb inversion clade</taxon>
        <taxon>NPAAA clade</taxon>
        <taxon>indigoferoid/millettioid clade</taxon>
        <taxon>Phaseoleae</taxon>
        <taxon>Vigna</taxon>
    </lineage>
</organism>
<name>A0A4D6L3D2_VIGUN</name>
<feature type="coiled-coil region" evidence="1">
    <location>
        <begin position="11"/>
        <end position="77"/>
    </location>
</feature>
<reference evidence="3 4" key="1">
    <citation type="submission" date="2019-04" db="EMBL/GenBank/DDBJ databases">
        <title>An improved genome assembly and genetic linkage map for asparagus bean, Vigna unguiculata ssp. sesquipedialis.</title>
        <authorList>
            <person name="Xia Q."/>
            <person name="Zhang R."/>
            <person name="Dong Y."/>
        </authorList>
    </citation>
    <scope>NUCLEOTIDE SEQUENCE [LARGE SCALE GENOMIC DNA]</scope>
    <source>
        <tissue evidence="3">Leaf</tissue>
    </source>
</reference>
<evidence type="ECO:0000313" key="3">
    <source>
        <dbReference type="EMBL" id="QCD82996.1"/>
    </source>
</evidence>
<gene>
    <name evidence="3" type="ORF">DEO72_LG2g3338</name>
</gene>